<feature type="compositionally biased region" description="Basic and acidic residues" evidence="1">
    <location>
        <begin position="325"/>
        <end position="334"/>
    </location>
</feature>
<gene>
    <name evidence="2" type="ORF">SINV_14740</name>
</gene>
<accession>E9J3P0</accession>
<feature type="compositionally biased region" description="Low complexity" evidence="1">
    <location>
        <begin position="378"/>
        <end position="409"/>
    </location>
</feature>
<feature type="region of interest" description="Disordered" evidence="1">
    <location>
        <begin position="321"/>
        <end position="351"/>
    </location>
</feature>
<dbReference type="OMA" id="HETRSER"/>
<dbReference type="AlphaFoldDB" id="E9J3P0"/>
<feature type="region of interest" description="Disordered" evidence="1">
    <location>
        <begin position="50"/>
        <end position="79"/>
    </location>
</feature>
<feature type="region of interest" description="Disordered" evidence="1">
    <location>
        <begin position="378"/>
        <end position="413"/>
    </location>
</feature>
<feature type="compositionally biased region" description="Low complexity" evidence="1">
    <location>
        <begin position="335"/>
        <end position="346"/>
    </location>
</feature>
<reference evidence="2" key="1">
    <citation type="journal article" date="2011" name="Proc. Natl. Acad. Sci. U.S.A.">
        <title>The genome of the fire ant Solenopsis invicta.</title>
        <authorList>
            <person name="Wurm Y."/>
            <person name="Wang J."/>
            <person name="Riba-Grognuz O."/>
            <person name="Corona M."/>
            <person name="Nygaard S."/>
            <person name="Hunt B.G."/>
            <person name="Ingram K.K."/>
            <person name="Falquet L."/>
            <person name="Nipitwattanaphon M."/>
            <person name="Gotzek D."/>
            <person name="Dijkstra M.B."/>
            <person name="Oettler J."/>
            <person name="Comtesse F."/>
            <person name="Shih C.J."/>
            <person name="Wu W.J."/>
            <person name="Yang C.C."/>
            <person name="Thomas J."/>
            <person name="Beaudoing E."/>
            <person name="Pradervand S."/>
            <person name="Flegel V."/>
            <person name="Cook E.D."/>
            <person name="Fabbretti R."/>
            <person name="Stockinger H."/>
            <person name="Long L."/>
            <person name="Farmerie W.G."/>
            <person name="Oakey J."/>
            <person name="Boomsma J.J."/>
            <person name="Pamilo P."/>
            <person name="Yi S.V."/>
            <person name="Heinze J."/>
            <person name="Goodisman M.A."/>
            <person name="Farinelli L."/>
            <person name="Harshman K."/>
            <person name="Hulo N."/>
            <person name="Cerutti L."/>
            <person name="Xenarios I."/>
            <person name="Shoemaker D."/>
            <person name="Keller L."/>
        </authorList>
    </citation>
    <scope>NUCLEOTIDE SEQUENCE [LARGE SCALE GENOMIC DNA]</scope>
</reference>
<organism>
    <name type="scientific">Solenopsis invicta</name>
    <name type="common">Red imported fire ant</name>
    <name type="synonym">Solenopsis wagneri</name>
    <dbReference type="NCBI Taxonomy" id="13686"/>
    <lineage>
        <taxon>Eukaryota</taxon>
        <taxon>Metazoa</taxon>
        <taxon>Ecdysozoa</taxon>
        <taxon>Arthropoda</taxon>
        <taxon>Hexapoda</taxon>
        <taxon>Insecta</taxon>
        <taxon>Pterygota</taxon>
        <taxon>Neoptera</taxon>
        <taxon>Endopterygota</taxon>
        <taxon>Hymenoptera</taxon>
        <taxon>Apocrita</taxon>
        <taxon>Aculeata</taxon>
        <taxon>Formicoidea</taxon>
        <taxon>Formicidae</taxon>
        <taxon>Myrmicinae</taxon>
        <taxon>Solenopsis</taxon>
    </lineage>
</organism>
<protein>
    <submittedName>
        <fullName evidence="2">Uncharacterized protein</fullName>
    </submittedName>
</protein>
<evidence type="ECO:0000256" key="1">
    <source>
        <dbReference type="SAM" id="MobiDB-lite"/>
    </source>
</evidence>
<feature type="non-terminal residue" evidence="2">
    <location>
        <position position="1"/>
    </location>
</feature>
<sequence length="589" mass="65017">DETLPRQELEQLSLAQLHEELAKHSLPLSPDPAQCIDTLMLFFEQRDVEMERNSKQKETAPATSCSPQTDAEDAKAGNPESLEQTMKVFMRRLDQQQVLLEQICRPSPVVQSYALQAPASVQSSYGLPPALICSPRVNPVLSNVPISVPSYGLPLASAYSSGVFQTPSALATMPTAQAVSLLTSQIPTFGGREDEDVALAKHARDWYDLDTDIIHGSWESLKGAITGRFRRRIPFNLVLQKAGDHRWNAGKESFQEYAMAKLKLHLLQLPQDACINMLISGIDNFSLKSAAVALQVDSVNEFLNRMYHIASVCSFKRSSPTLAKKNKDSRDPKDSSSPGKKPVSPSSDRKSTCAYCKLRGHSKAECFNLKRRDQASVPSLGASTSSSTSSFAGVAAAEENKPSPSSASSPEDRSIVGCVMNDTARQIRICESTTEIVLIDGRKFSLLVLIDTGSPVTFIQESVSSPAKLVFRQDKLNHKDSDLVCFLSDLAKTTLSFQELEELRDENRDVALLASNKIKLYNKDYCDKCHKAPSTYKEGDYGPYLVAKGLNKNRYVMQDIPEFSITQKPYNSILSPDKLKPWIKSLNSP</sequence>
<feature type="non-terminal residue" evidence="2">
    <location>
        <position position="589"/>
    </location>
</feature>
<dbReference type="HOGENOM" id="CLU_463527_0_0_1"/>
<proteinExistence type="predicted"/>
<name>E9J3P0_SOLIN</name>
<evidence type="ECO:0000313" key="2">
    <source>
        <dbReference type="EMBL" id="EFZ12564.1"/>
    </source>
</evidence>
<dbReference type="EMBL" id="GL768068">
    <property type="protein sequence ID" value="EFZ12564.1"/>
    <property type="molecule type" value="Genomic_DNA"/>
</dbReference>